<dbReference type="InterPro" id="IPR016900">
    <property type="entry name" value="Alg10"/>
</dbReference>
<feature type="transmembrane region" description="Helical" evidence="15">
    <location>
        <begin position="441"/>
        <end position="469"/>
    </location>
</feature>
<feature type="transmembrane region" description="Helical" evidence="15">
    <location>
        <begin position="642"/>
        <end position="661"/>
    </location>
</feature>
<evidence type="ECO:0000256" key="9">
    <source>
        <dbReference type="ARBA" id="ARBA00022824"/>
    </source>
</evidence>
<evidence type="ECO:0000256" key="4">
    <source>
        <dbReference type="ARBA" id="ARBA00011967"/>
    </source>
</evidence>
<keyword evidence="9" id="KW-0256">Endoplasmic reticulum</keyword>
<feature type="transmembrane region" description="Helical" evidence="15">
    <location>
        <begin position="341"/>
        <end position="359"/>
    </location>
</feature>
<comment type="caution">
    <text evidence="16">The sequence shown here is derived from an EMBL/GenBank/DDBJ whole genome shotgun (WGS) entry which is preliminary data.</text>
</comment>
<evidence type="ECO:0000256" key="15">
    <source>
        <dbReference type="SAM" id="Phobius"/>
    </source>
</evidence>
<evidence type="ECO:0000256" key="11">
    <source>
        <dbReference type="ARBA" id="ARBA00023136"/>
    </source>
</evidence>
<feature type="transmembrane region" description="Helical" evidence="15">
    <location>
        <begin position="241"/>
        <end position="264"/>
    </location>
</feature>
<evidence type="ECO:0000256" key="12">
    <source>
        <dbReference type="ARBA" id="ARBA00032069"/>
    </source>
</evidence>
<evidence type="ECO:0000256" key="6">
    <source>
        <dbReference type="ARBA" id="ARBA00022676"/>
    </source>
</evidence>
<keyword evidence="7 16" id="KW-0808">Transferase</keyword>
<evidence type="ECO:0000256" key="14">
    <source>
        <dbReference type="ARBA" id="ARBA00048064"/>
    </source>
</evidence>
<evidence type="ECO:0000256" key="10">
    <source>
        <dbReference type="ARBA" id="ARBA00022989"/>
    </source>
</evidence>
<feature type="transmembrane region" description="Helical" evidence="15">
    <location>
        <begin position="198"/>
        <end position="225"/>
    </location>
</feature>
<dbReference type="Proteomes" id="UP000275385">
    <property type="component" value="Unassembled WGS sequence"/>
</dbReference>
<dbReference type="AlphaFoldDB" id="A0A420YHC5"/>
<keyword evidence="11 15" id="KW-0472">Membrane</keyword>
<comment type="pathway">
    <text evidence="2">Protein modification; protein glycosylation.</text>
</comment>
<dbReference type="EC" id="2.4.1.256" evidence="4"/>
<organism evidence="16 17">
    <name type="scientific">Coniochaeta pulveracea</name>
    <dbReference type="NCBI Taxonomy" id="177199"/>
    <lineage>
        <taxon>Eukaryota</taxon>
        <taxon>Fungi</taxon>
        <taxon>Dikarya</taxon>
        <taxon>Ascomycota</taxon>
        <taxon>Pezizomycotina</taxon>
        <taxon>Sordariomycetes</taxon>
        <taxon>Sordariomycetidae</taxon>
        <taxon>Coniochaetales</taxon>
        <taxon>Coniochaetaceae</taxon>
        <taxon>Coniochaeta</taxon>
    </lineage>
</organism>
<comment type="catalytic activity">
    <reaction evidence="14">
        <text>an alpha-D-Glc-(1-&gt;3)-alpha-D-Glc-(1-&gt;3)-alpha-D-Man-(1-&gt;2)-alpha-D-Man-(1-&gt;2)-alpha-D-Man-(1-&gt;3)-[alpha-D-Man-(1-&gt;2)-alpha-D-Man-(1-&gt;3)-[alpha-D-Man-(1-&gt;2)-alpha-D-Man-(1-&gt;6)]-alpha-D-Man-(1-&gt;6)]-beta-D-Man-(1-&gt;4)-beta-D-GlcNAc-(1-&gt;4)-alpha-D-GlcNAc-diphospho-di-trans,poly-cis-dolichol + a di-trans,poly-cis-dolichyl beta-D-glucosyl phosphate = a alpha-D-Glc-(1-&gt;2)-alpha-D-Glc-(1-&gt;3)-alpha-D-Glc-(1-&gt;3)-alpha-D-Man-(1-&gt;2)-alpha-D-Man-(1-&gt;2)-alpha-D-Man-(1-&gt;3)-[alpha-D-Man-(1-&gt;2)-alpha-D-Man-(1-&gt;3)-[alpha-D-Man-(1-&gt;2)-alpha-D-Man-(1-&gt;6)]-alpha-D-Man-(1-&gt;6)]-beta-D-Man-(1-&gt;4)-beta-D-GlcNAc-(1-&gt;4)-alpha-D-GlcNAc-diphospho-di-trans,poly-cis-dolichol + a di-trans,poly-cis-dolichyl phosphate + H(+)</text>
        <dbReference type="Rhea" id="RHEA:29543"/>
        <dbReference type="Rhea" id="RHEA-COMP:19498"/>
        <dbReference type="Rhea" id="RHEA-COMP:19502"/>
        <dbReference type="Rhea" id="RHEA-COMP:19512"/>
        <dbReference type="Rhea" id="RHEA-COMP:19522"/>
        <dbReference type="ChEBI" id="CHEBI:15378"/>
        <dbReference type="ChEBI" id="CHEBI:57525"/>
        <dbReference type="ChEBI" id="CHEBI:57683"/>
        <dbReference type="ChEBI" id="CHEBI:132522"/>
        <dbReference type="ChEBI" id="CHEBI:132523"/>
        <dbReference type="EC" id="2.4.1.256"/>
    </reaction>
    <physiologicalReaction direction="left-to-right" evidence="14">
        <dbReference type="Rhea" id="RHEA:29544"/>
    </physiologicalReaction>
</comment>
<feature type="transmembrane region" description="Helical" evidence="15">
    <location>
        <begin position="489"/>
        <end position="510"/>
    </location>
</feature>
<protein>
    <recommendedName>
        <fullName evidence="5">Dol-P-Glc:Glc(2)Man(9)GlcNAc(2)-PP-Dol alpha-1,2-glucosyltransferase</fullName>
        <ecNumber evidence="4">2.4.1.256</ecNumber>
    </recommendedName>
    <alternativeName>
        <fullName evidence="12">Asparagine-linked glycosylation protein 10</fullName>
    </alternativeName>
</protein>
<dbReference type="PANTHER" id="PTHR12989:SF10">
    <property type="entry name" value="DOL-P-GLC:GLC(2)MAN(9)GLCNAC(2)-PP-DOL ALPHA-1,2-GLUCOSYLTRANSFERASE-RELATED"/>
    <property type="match status" value="1"/>
</dbReference>
<feature type="transmembrane region" description="Helical" evidence="15">
    <location>
        <begin position="681"/>
        <end position="702"/>
    </location>
</feature>
<proteinExistence type="inferred from homology"/>
<dbReference type="PROSITE" id="PS01332">
    <property type="entry name" value="HTH_RRF2_1"/>
    <property type="match status" value="1"/>
</dbReference>
<evidence type="ECO:0000256" key="7">
    <source>
        <dbReference type="ARBA" id="ARBA00022679"/>
    </source>
</evidence>
<feature type="transmembrane region" description="Helical" evidence="15">
    <location>
        <begin position="379"/>
        <end position="400"/>
    </location>
</feature>
<dbReference type="EMBL" id="QVQW01000010">
    <property type="protein sequence ID" value="RKU47274.1"/>
    <property type="molecule type" value="Genomic_DNA"/>
</dbReference>
<name>A0A420YHC5_9PEZI</name>
<evidence type="ECO:0000256" key="8">
    <source>
        <dbReference type="ARBA" id="ARBA00022692"/>
    </source>
</evidence>
<keyword evidence="8 15" id="KW-0812">Transmembrane</keyword>
<evidence type="ECO:0000256" key="2">
    <source>
        <dbReference type="ARBA" id="ARBA00004922"/>
    </source>
</evidence>
<feature type="transmembrane region" description="Helical" evidence="15">
    <location>
        <begin position="57"/>
        <end position="78"/>
    </location>
</feature>
<dbReference type="STRING" id="177199.A0A420YHC5"/>
<keyword evidence="17" id="KW-1185">Reference proteome</keyword>
<evidence type="ECO:0000256" key="3">
    <source>
        <dbReference type="ARBA" id="ARBA00010600"/>
    </source>
</evidence>
<evidence type="ECO:0000256" key="13">
    <source>
        <dbReference type="ARBA" id="ARBA00044727"/>
    </source>
</evidence>
<keyword evidence="10 15" id="KW-1133">Transmembrane helix</keyword>
<evidence type="ECO:0000256" key="1">
    <source>
        <dbReference type="ARBA" id="ARBA00004477"/>
    </source>
</evidence>
<dbReference type="Pfam" id="PF04922">
    <property type="entry name" value="DIE2_ALG10"/>
    <property type="match status" value="1"/>
</dbReference>
<accession>A0A420YHC5</accession>
<feature type="transmembrane region" description="Helical" evidence="15">
    <location>
        <begin position="317"/>
        <end position="334"/>
    </location>
</feature>
<dbReference type="OrthoDB" id="4769at2759"/>
<comment type="function">
    <text evidence="13">Dol-P-Glc:Glc(2)Man(9)GlcNAc(2)-PP-Dol alpha-1,2-glucosyltransferase that operates in the biosynthetic pathway of dolichol-linked oligosaccharides, the glycan precursors employed in protein asparagine (N)-glycosylation. The assembly of dolichol-linked oligosaccharides begins on the cytosolic side of the endoplasmic reticulum membrane and finishes in its lumen. The sequential addition of sugars to dolichol pyrophosphate produces dolichol-linked oligosaccharides containing fourteen sugars, including two GlcNAcs, nine mannoses and three glucoses. Once assembled, the oligosaccharide is transferred from the lipid to nascent proteins by oligosaccharyltransferases. In the lumen of the endoplasmic reticulum, adds the third and last glucose residue from dolichyl phosphate glucose (Dol-P-Glc) onto the lipid-linked oligosaccharide intermediate Glc(2)Man(9)GlcNAc(2)-PP-Dol to produce Glc(3)Man(9)GlcNAc(2)-PP-Dol.</text>
</comment>
<comment type="similarity">
    <text evidence="3">Belongs to the ALG10 glucosyltransferase family.</text>
</comment>
<evidence type="ECO:0000313" key="17">
    <source>
        <dbReference type="Proteomes" id="UP000275385"/>
    </source>
</evidence>
<evidence type="ECO:0000256" key="5">
    <source>
        <dbReference type="ARBA" id="ARBA00018512"/>
    </source>
</evidence>
<sequence length="726" mass="83391">MWFMLVQLPFTWLMMYMFGSIKLNSADAVVAHFLMLWNIEPIFSGKFPRTLTGIAKLALITFLGALFFSSILGLYWTMSVNAFVPKPYLDEVFHIPQAQAYCKGKWGYWDDKITTPPGLYYIAVLYHKLLGHTACTVDSLRHVNYVGIYFVHHLAFLCRKAWEPKPKAIKYQSEMQKPTTVQPKKQINYFNYHSATNIAAFPVLFFFAALFYTDIWSTVAVLLLYRVHLLPDQQNVWKRPLVFVLGVATLFMRQTNVFWVAVYLGGREAVKAVHTLKPWPVMAPQFNTLSQLVRFYLWRYSIGDIHDPPLSVAYPDDWLLCGLSIAIAIVCNPVTVLKRLWPYLSVVGLFASFVGWNGGVVLGDKSNHVATLHLAQMLYIWPFFAFFSAPLLIPPALAWVPRFHKILYASHLFNREKPAVDSSAKDSSAALRAIDFFIRRLFYPIFLAGAVAFSIAIVKYNTIIHPFTLADNRHYMFYVFRYTIRQSHLVRYALIAVYIISACLVWNRLAGLPSESDFLRLAKANLQYVNRPFSRQNLATVVSIQRRSILASTPQAEQLTAEARDIIRTFVHETELRPGAPPRRAPPQRPSFSPLRKEALIDLEDDASTSTDSPLTSTALLWLAATTLSLMTAPLVEPRYFILPWVFWRLLVPAWPTMYRAPLGSGWLFRWLTGLSRKYDLSIFLETIWFAAINYATFWVFLNKPFVWKAEDGTLLDGGRTQRFMW</sequence>
<dbReference type="PANTHER" id="PTHR12989">
    <property type="entry name" value="ALPHA-1,2-GLUCOSYLTRANSFERASE ALG10"/>
    <property type="match status" value="1"/>
</dbReference>
<reference evidence="16 17" key="1">
    <citation type="submission" date="2018-08" db="EMBL/GenBank/DDBJ databases">
        <title>Draft genome of the lignicolous fungus Coniochaeta pulveracea.</title>
        <authorList>
            <person name="Borstlap C.J."/>
            <person name="De Witt R.N."/>
            <person name="Botha A."/>
            <person name="Volschenk H."/>
        </authorList>
    </citation>
    <scope>NUCLEOTIDE SEQUENCE [LARGE SCALE GENOMIC DNA]</scope>
    <source>
        <strain evidence="16 17">CAB683</strain>
    </source>
</reference>
<comment type="subcellular location">
    <subcellularLocation>
        <location evidence="1">Endoplasmic reticulum membrane</location>
        <topology evidence="1">Multi-pass membrane protein</topology>
    </subcellularLocation>
</comment>
<feature type="transmembrane region" description="Helical" evidence="15">
    <location>
        <begin position="12"/>
        <end position="37"/>
    </location>
</feature>
<dbReference type="InterPro" id="IPR030489">
    <property type="entry name" value="TR_Rrf2-type_CS"/>
</dbReference>
<dbReference type="GO" id="GO:0005789">
    <property type="term" value="C:endoplasmic reticulum membrane"/>
    <property type="evidence" value="ECO:0007669"/>
    <property type="project" value="UniProtKB-SubCell"/>
</dbReference>
<evidence type="ECO:0000313" key="16">
    <source>
        <dbReference type="EMBL" id="RKU47274.1"/>
    </source>
</evidence>
<dbReference type="UniPathway" id="UPA00378"/>
<gene>
    <name evidence="16" type="primary">ALG10</name>
    <name evidence="16" type="ORF">DL546_009082</name>
</gene>
<keyword evidence="6" id="KW-0328">Glycosyltransferase</keyword>
<dbReference type="GO" id="GO:0106073">
    <property type="term" value="F:dolichyl pyrophosphate Glc2Man9GlcNAc2 alpha-1,2-glucosyltransferase activity"/>
    <property type="evidence" value="ECO:0007669"/>
    <property type="project" value="UniProtKB-EC"/>
</dbReference>
<dbReference type="GO" id="GO:0006488">
    <property type="term" value="P:dolichol-linked oligosaccharide biosynthetic process"/>
    <property type="evidence" value="ECO:0007669"/>
    <property type="project" value="InterPro"/>
</dbReference>